<keyword evidence="1" id="KW-0175">Coiled coil</keyword>
<dbReference type="AlphaFoldDB" id="A0A3A4N2H4"/>
<keyword evidence="2" id="KW-0812">Transmembrane</keyword>
<name>A0A3A4N2H4_ABYX5</name>
<organism evidence="3 4">
    <name type="scientific">Abyssobacteria bacterium (strain SURF_5)</name>
    <dbReference type="NCBI Taxonomy" id="2093360"/>
    <lineage>
        <taxon>Bacteria</taxon>
        <taxon>Pseudomonadati</taxon>
        <taxon>Candidatus Hydrogenedentota</taxon>
        <taxon>Candidatus Abyssobacteria</taxon>
    </lineage>
</organism>
<dbReference type="EMBL" id="QZKU01000128">
    <property type="protein sequence ID" value="RJP16207.1"/>
    <property type="molecule type" value="Genomic_DNA"/>
</dbReference>
<dbReference type="InterPro" id="IPR021342">
    <property type="entry name" value="DUF2959"/>
</dbReference>
<sequence>MVLGFVFGNREVSGTGRDGGFASGTGAILRPSGHKWSQSPSLRPFPIAWSAFWQNVFVSCILSEIGNRLCGVSTHWKTGEDTRVFQKTRRNTSPFLLILHITPILLLCSCATTYYRAMESVGIYKRDILVDRVEEARESQEEAGEQFQSALERFREVVDVEGGDLERKFNKLNAEYERSEAKAQEVSDRIDSVETVANDLFEEWESELEEYQNRELRRSSERLLRDTRTRYAELMKAMRRAEEKMPPVLAQLNDQVLFLKHNLNAQAIGALRGVADELEVDVEALLKELQNSIDEANEFIASMPPA</sequence>
<keyword evidence="2" id="KW-0472">Membrane</keyword>
<feature type="transmembrane region" description="Helical" evidence="2">
    <location>
        <begin position="95"/>
        <end position="115"/>
    </location>
</feature>
<gene>
    <name evidence="3" type="ORF">C4520_19010</name>
</gene>
<dbReference type="Pfam" id="PF11172">
    <property type="entry name" value="DUF2959"/>
    <property type="match status" value="1"/>
</dbReference>
<dbReference type="Proteomes" id="UP000265882">
    <property type="component" value="Unassembled WGS sequence"/>
</dbReference>
<evidence type="ECO:0000256" key="1">
    <source>
        <dbReference type="SAM" id="Coils"/>
    </source>
</evidence>
<evidence type="ECO:0000313" key="3">
    <source>
        <dbReference type="EMBL" id="RJP16207.1"/>
    </source>
</evidence>
<feature type="coiled-coil region" evidence="1">
    <location>
        <begin position="133"/>
        <end position="244"/>
    </location>
</feature>
<comment type="caution">
    <text evidence="3">The sequence shown here is derived from an EMBL/GenBank/DDBJ whole genome shotgun (WGS) entry which is preliminary data.</text>
</comment>
<evidence type="ECO:0000256" key="2">
    <source>
        <dbReference type="SAM" id="Phobius"/>
    </source>
</evidence>
<keyword evidence="2" id="KW-1133">Transmembrane helix</keyword>
<accession>A0A3A4N2H4</accession>
<protein>
    <submittedName>
        <fullName evidence="3">DUF2959 domain-containing protein</fullName>
    </submittedName>
</protein>
<evidence type="ECO:0000313" key="4">
    <source>
        <dbReference type="Proteomes" id="UP000265882"/>
    </source>
</evidence>
<reference evidence="3 4" key="1">
    <citation type="journal article" date="2017" name="ISME J.">
        <title>Energy and carbon metabolisms in a deep terrestrial subsurface fluid microbial community.</title>
        <authorList>
            <person name="Momper L."/>
            <person name="Jungbluth S.P."/>
            <person name="Lee M.D."/>
            <person name="Amend J.P."/>
        </authorList>
    </citation>
    <scope>NUCLEOTIDE SEQUENCE [LARGE SCALE GENOMIC DNA]</scope>
    <source>
        <strain evidence="3">SURF_5</strain>
    </source>
</reference>
<proteinExistence type="predicted"/>